<dbReference type="SUPFAM" id="SSF81340">
    <property type="entry name" value="Clc chloride channel"/>
    <property type="match status" value="1"/>
</dbReference>
<evidence type="ECO:0000313" key="13">
    <source>
        <dbReference type="EMBL" id="OUR98913.1"/>
    </source>
</evidence>
<evidence type="ECO:0000256" key="2">
    <source>
        <dbReference type="ARBA" id="ARBA00022448"/>
    </source>
</evidence>
<keyword evidence="6 11" id="KW-0472">Membrane</keyword>
<evidence type="ECO:0000256" key="5">
    <source>
        <dbReference type="ARBA" id="ARBA00023065"/>
    </source>
</evidence>
<feature type="transmembrane region" description="Helical" evidence="11">
    <location>
        <begin position="26"/>
        <end position="51"/>
    </location>
</feature>
<dbReference type="InterPro" id="IPR001807">
    <property type="entry name" value="ClC"/>
</dbReference>
<accession>A0A1Y5FGV1</accession>
<comment type="caution">
    <text evidence="13">The sequence shown here is derived from an EMBL/GenBank/DDBJ whole genome shotgun (WGS) entry which is preliminary data.</text>
</comment>
<dbReference type="PRINTS" id="PR00762">
    <property type="entry name" value="CLCHANNEL"/>
</dbReference>
<keyword evidence="3 11" id="KW-0812">Transmembrane</keyword>
<keyword evidence="4 11" id="KW-1133">Transmembrane helix</keyword>
<reference evidence="14" key="1">
    <citation type="journal article" date="2017" name="Proc. Natl. Acad. Sci. U.S.A.">
        <title>Simulation of Deepwater Horizon oil plume reveals substrate specialization within a complex community of hydrocarbon-degraders.</title>
        <authorList>
            <person name="Hu P."/>
            <person name="Dubinsky E.A."/>
            <person name="Probst A.J."/>
            <person name="Wang J."/>
            <person name="Sieber C.M.K."/>
            <person name="Tom L.M."/>
            <person name="Gardinali P."/>
            <person name="Banfield J.F."/>
            <person name="Atlas R.M."/>
            <person name="Andersen G.L."/>
        </authorList>
    </citation>
    <scope>NUCLEOTIDE SEQUENCE [LARGE SCALE GENOMIC DNA]</scope>
</reference>
<dbReference type="CDD" id="cd00400">
    <property type="entry name" value="Voltage_gated_ClC"/>
    <property type="match status" value="1"/>
</dbReference>
<dbReference type="SUPFAM" id="SSF54631">
    <property type="entry name" value="CBS-domain pair"/>
    <property type="match status" value="1"/>
</dbReference>
<protein>
    <recommendedName>
        <fullName evidence="12">CBS domain-containing protein</fullName>
    </recommendedName>
</protein>
<feature type="transmembrane region" description="Helical" evidence="11">
    <location>
        <begin position="335"/>
        <end position="357"/>
    </location>
</feature>
<evidence type="ECO:0000256" key="9">
    <source>
        <dbReference type="ARBA" id="ARBA00023303"/>
    </source>
</evidence>
<keyword evidence="7" id="KW-0869">Chloride channel</keyword>
<organism evidence="13 14">
    <name type="scientific">Halobacteriovorax marinus</name>
    <dbReference type="NCBI Taxonomy" id="97084"/>
    <lineage>
        <taxon>Bacteria</taxon>
        <taxon>Pseudomonadati</taxon>
        <taxon>Bdellovibrionota</taxon>
        <taxon>Bacteriovoracia</taxon>
        <taxon>Bacteriovoracales</taxon>
        <taxon>Halobacteriovoraceae</taxon>
        <taxon>Halobacteriovorax</taxon>
    </lineage>
</organism>
<keyword evidence="5" id="KW-0406">Ion transport</keyword>
<evidence type="ECO:0000256" key="10">
    <source>
        <dbReference type="PROSITE-ProRule" id="PRU00703"/>
    </source>
</evidence>
<evidence type="ECO:0000256" key="1">
    <source>
        <dbReference type="ARBA" id="ARBA00004141"/>
    </source>
</evidence>
<feature type="domain" description="CBS" evidence="12">
    <location>
        <begin position="514"/>
        <end position="573"/>
    </location>
</feature>
<evidence type="ECO:0000256" key="4">
    <source>
        <dbReference type="ARBA" id="ARBA00022989"/>
    </source>
</evidence>
<feature type="transmembrane region" description="Helical" evidence="11">
    <location>
        <begin position="232"/>
        <end position="250"/>
    </location>
</feature>
<evidence type="ECO:0000256" key="6">
    <source>
        <dbReference type="ARBA" id="ARBA00023136"/>
    </source>
</evidence>
<gene>
    <name evidence="13" type="ORF">A9Q84_05740</name>
</gene>
<dbReference type="EMBL" id="MAAO01000004">
    <property type="protein sequence ID" value="OUR98913.1"/>
    <property type="molecule type" value="Genomic_DNA"/>
</dbReference>
<dbReference type="InterPro" id="IPR046342">
    <property type="entry name" value="CBS_dom_sf"/>
</dbReference>
<dbReference type="Proteomes" id="UP000196531">
    <property type="component" value="Unassembled WGS sequence"/>
</dbReference>
<dbReference type="Pfam" id="PF00571">
    <property type="entry name" value="CBS"/>
    <property type="match status" value="2"/>
</dbReference>
<keyword evidence="9" id="KW-0407">Ion channel</keyword>
<keyword evidence="10" id="KW-0129">CBS domain</keyword>
<keyword evidence="2" id="KW-0813">Transport</keyword>
<dbReference type="AlphaFoldDB" id="A0A1Y5FGV1"/>
<dbReference type="GO" id="GO:0005254">
    <property type="term" value="F:chloride channel activity"/>
    <property type="evidence" value="ECO:0007669"/>
    <property type="project" value="UniProtKB-KW"/>
</dbReference>
<dbReference type="GO" id="GO:0034707">
    <property type="term" value="C:chloride channel complex"/>
    <property type="evidence" value="ECO:0007669"/>
    <property type="project" value="UniProtKB-KW"/>
</dbReference>
<feature type="domain" description="CBS" evidence="12">
    <location>
        <begin position="452"/>
        <end position="510"/>
    </location>
</feature>
<dbReference type="PANTHER" id="PTHR43427:SF6">
    <property type="entry name" value="CHLORIDE CHANNEL PROTEIN CLC-E"/>
    <property type="match status" value="1"/>
</dbReference>
<dbReference type="Gene3D" id="1.10.3080.10">
    <property type="entry name" value="Clc chloride channel"/>
    <property type="match status" value="1"/>
</dbReference>
<keyword evidence="8" id="KW-0868">Chloride</keyword>
<dbReference type="Pfam" id="PF00654">
    <property type="entry name" value="Voltage_CLC"/>
    <property type="match status" value="1"/>
</dbReference>
<name>A0A1Y5FGV1_9BACT</name>
<evidence type="ECO:0000313" key="14">
    <source>
        <dbReference type="Proteomes" id="UP000196531"/>
    </source>
</evidence>
<comment type="subcellular location">
    <subcellularLocation>
        <location evidence="1">Membrane</location>
        <topology evidence="1">Multi-pass membrane protein</topology>
    </subcellularLocation>
</comment>
<evidence type="ECO:0000256" key="8">
    <source>
        <dbReference type="ARBA" id="ARBA00023214"/>
    </source>
</evidence>
<evidence type="ECO:0000256" key="3">
    <source>
        <dbReference type="ARBA" id="ARBA00022692"/>
    </source>
</evidence>
<feature type="transmembrane region" description="Helical" evidence="11">
    <location>
        <begin position="194"/>
        <end position="212"/>
    </location>
</feature>
<dbReference type="Gene3D" id="3.10.580.10">
    <property type="entry name" value="CBS-domain"/>
    <property type="match status" value="1"/>
</dbReference>
<dbReference type="SMART" id="SM00116">
    <property type="entry name" value="CBS"/>
    <property type="match status" value="2"/>
</dbReference>
<evidence type="ECO:0000256" key="11">
    <source>
        <dbReference type="SAM" id="Phobius"/>
    </source>
</evidence>
<evidence type="ECO:0000256" key="7">
    <source>
        <dbReference type="ARBA" id="ARBA00023173"/>
    </source>
</evidence>
<dbReference type="InterPro" id="IPR014743">
    <property type="entry name" value="Cl-channel_core"/>
</dbReference>
<dbReference type="PROSITE" id="PS51371">
    <property type="entry name" value="CBS"/>
    <property type="match status" value="2"/>
</dbReference>
<dbReference type="PANTHER" id="PTHR43427">
    <property type="entry name" value="CHLORIDE CHANNEL PROTEIN CLC-E"/>
    <property type="match status" value="1"/>
</dbReference>
<evidence type="ECO:0000259" key="12">
    <source>
        <dbReference type="PROSITE" id="PS51371"/>
    </source>
</evidence>
<dbReference type="InterPro" id="IPR000644">
    <property type="entry name" value="CBS_dom"/>
</dbReference>
<feature type="transmembrane region" description="Helical" evidence="11">
    <location>
        <begin position="158"/>
        <end position="182"/>
    </location>
</feature>
<dbReference type="InterPro" id="IPR050368">
    <property type="entry name" value="ClC-type_chloride_channel"/>
</dbReference>
<feature type="transmembrane region" description="Helical" evidence="11">
    <location>
        <begin position="369"/>
        <end position="391"/>
    </location>
</feature>
<feature type="transmembrane region" description="Helical" evidence="11">
    <location>
        <begin position="270"/>
        <end position="289"/>
    </location>
</feature>
<proteinExistence type="predicted"/>
<sequence length="589" mass="64025">MKSFLKVRYLLLGKLLKDSASEEKTYFALTLIVGLSSALVGIALHSGVVFFKEIFKTNTTFTWESFLFGGIAILISGWLTTRKLPWTAGSGVPNVRIALAVFHGKISLKDTIGKFFTTLLSLGSGVSLGLEGPTVAIASGVGSFLGTYFSLSKKRVQALVAVGSASGIAAAFHTPISAVVFTLEEVVGDLNAKILGSIIISSVIAVITSQMITGTTEIFSQLHYQLIDNRELIFYLIIGLAASVLGPLWMNTVLKLRFFNRNYMNNHRLSFIFMAFICVGLLSQIHPGVIGSGTGTLENTLLSLILDPKILITLFVLKFLSTSICYSSGMSGGLFMPTLFMGATMGSFIGVVCANFFPEITSVSGAYALVGMGAFFAAVIRAPFTSILMVFELTRDYNIILPLMIANITSYAISSKFGNKSVYELISEQDGIHLPSHEDNEILESLNVEDAMITDVLSFSSTLTLAEAYKSLKGTTISGFPILNNGRLLGMLAKSNMSAAIGRKEGSKKLEHLCEKKVIKIYPDQSLLVAFHRLKRFQISRLPVVSRLDDKKVVGVITAQDIVKKFGYELNDTSKADQEFDELVLDENE</sequence>
<feature type="transmembrane region" description="Helical" evidence="11">
    <location>
        <begin position="63"/>
        <end position="81"/>
    </location>
</feature>